<dbReference type="EMBL" id="CVQI01035050">
    <property type="protein sequence ID" value="CRK45691.1"/>
    <property type="molecule type" value="Genomic_DNA"/>
</dbReference>
<dbReference type="SUPFAM" id="SSF54211">
    <property type="entry name" value="Ribosomal protein S5 domain 2-like"/>
    <property type="match status" value="1"/>
</dbReference>
<feature type="compositionally biased region" description="Basic and acidic residues" evidence="7">
    <location>
        <begin position="1352"/>
        <end position="1364"/>
    </location>
</feature>
<dbReference type="InterPro" id="IPR010308">
    <property type="entry name" value="TRP_C"/>
</dbReference>
<comment type="similarity">
    <text evidence="2">Belongs to the transient receptor potential (TRP) ion channel family.</text>
</comment>
<proteinExistence type="inferred from homology"/>
<dbReference type="GO" id="GO:0016020">
    <property type="term" value="C:membrane"/>
    <property type="evidence" value="ECO:0007669"/>
    <property type="project" value="UniProtKB-SubCell"/>
</dbReference>
<feature type="compositionally biased region" description="Polar residues" evidence="7">
    <location>
        <begin position="740"/>
        <end position="758"/>
    </location>
</feature>
<keyword evidence="4" id="KW-0732">Signal</keyword>
<evidence type="ECO:0000256" key="1">
    <source>
        <dbReference type="ARBA" id="ARBA00004141"/>
    </source>
</evidence>
<feature type="region of interest" description="Disordered" evidence="7">
    <location>
        <begin position="864"/>
        <end position="887"/>
    </location>
</feature>
<feature type="compositionally biased region" description="Polar residues" evidence="7">
    <location>
        <begin position="2253"/>
        <end position="2262"/>
    </location>
</feature>
<evidence type="ECO:0000256" key="5">
    <source>
        <dbReference type="ARBA" id="ARBA00022989"/>
    </source>
</evidence>
<dbReference type="InterPro" id="IPR040241">
    <property type="entry name" value="TRP_Flc/Pkd2-like"/>
</dbReference>
<feature type="transmembrane region" description="Helical" evidence="8">
    <location>
        <begin position="392"/>
        <end position="420"/>
    </location>
</feature>
<dbReference type="InterPro" id="IPR014721">
    <property type="entry name" value="Ribsml_uS5_D2-typ_fold_subgr"/>
</dbReference>
<dbReference type="Gene3D" id="3.30.565.10">
    <property type="entry name" value="Histidine kinase-like ATPase, C-terminal domain"/>
    <property type="match status" value="1"/>
</dbReference>
<dbReference type="GO" id="GO:0061982">
    <property type="term" value="P:meiosis I cell cycle process"/>
    <property type="evidence" value="ECO:0007669"/>
    <property type="project" value="UniProtKB-ARBA"/>
</dbReference>
<dbReference type="GO" id="GO:0006298">
    <property type="term" value="P:mismatch repair"/>
    <property type="evidence" value="ECO:0007669"/>
    <property type="project" value="InterPro"/>
</dbReference>
<feature type="region of interest" description="Disordered" evidence="7">
    <location>
        <begin position="725"/>
        <end position="841"/>
    </location>
</feature>
<feature type="domain" description="ML-like" evidence="9">
    <location>
        <begin position="1901"/>
        <end position="2086"/>
    </location>
</feature>
<feature type="domain" description="ML-like" evidence="9">
    <location>
        <begin position="69"/>
        <end position="254"/>
    </location>
</feature>
<feature type="transmembrane region" description="Helical" evidence="8">
    <location>
        <begin position="1024"/>
        <end position="1048"/>
    </location>
</feature>
<feature type="compositionally biased region" description="Basic and acidic residues" evidence="7">
    <location>
        <begin position="2354"/>
        <end position="2370"/>
    </location>
</feature>
<feature type="region of interest" description="Disordered" evidence="7">
    <location>
        <begin position="1284"/>
        <end position="1396"/>
    </location>
</feature>
<feature type="transmembrane region" description="Helical" evidence="8">
    <location>
        <begin position="1135"/>
        <end position="1154"/>
    </location>
</feature>
<dbReference type="Pfam" id="PF06011">
    <property type="entry name" value="TRP"/>
    <property type="match status" value="2"/>
</dbReference>
<evidence type="ECO:0000256" key="3">
    <source>
        <dbReference type="ARBA" id="ARBA00022692"/>
    </source>
</evidence>
<feature type="region of interest" description="Disordered" evidence="7">
    <location>
        <begin position="2147"/>
        <end position="2341"/>
    </location>
</feature>
<feature type="transmembrane region" description="Helical" evidence="8">
    <location>
        <begin position="1101"/>
        <end position="1123"/>
    </location>
</feature>
<feature type="compositionally biased region" description="Low complexity" evidence="7">
    <location>
        <begin position="2210"/>
        <end position="2224"/>
    </location>
</feature>
<dbReference type="InterPro" id="IPR013507">
    <property type="entry name" value="DNA_mismatch_S5_2-like"/>
</dbReference>
<dbReference type="InterPro" id="IPR036890">
    <property type="entry name" value="HATPase_C_sf"/>
</dbReference>
<feature type="transmembrane region" description="Helical" evidence="8">
    <location>
        <begin position="580"/>
        <end position="599"/>
    </location>
</feature>
<feature type="compositionally biased region" description="Polar residues" evidence="7">
    <location>
        <begin position="1295"/>
        <end position="1313"/>
    </location>
</feature>
<dbReference type="SMART" id="SM01340">
    <property type="entry name" value="DNA_mis_repair"/>
    <property type="match status" value="1"/>
</dbReference>
<dbReference type="SUPFAM" id="SSF55874">
    <property type="entry name" value="ATPase domain of HSP90 chaperone/DNA topoisomerase II/histidine kinase"/>
    <property type="match status" value="1"/>
</dbReference>
<feature type="compositionally biased region" description="Polar residues" evidence="7">
    <location>
        <begin position="2300"/>
        <end position="2314"/>
    </location>
</feature>
<dbReference type="PANTHER" id="PTHR31145">
    <property type="entry name" value="INTEGRAL MEMBRANE PROTEIN (AFU_ORTHOLOGUE AFUA_7G01610)"/>
    <property type="match status" value="1"/>
</dbReference>
<dbReference type="Pfam" id="PF01119">
    <property type="entry name" value="DNA_mis_repair"/>
    <property type="match status" value="1"/>
</dbReference>
<feature type="compositionally biased region" description="Basic and acidic residues" evidence="7">
    <location>
        <begin position="985"/>
        <end position="996"/>
    </location>
</feature>
<dbReference type="Proteomes" id="UP000045706">
    <property type="component" value="Unassembled WGS sequence"/>
</dbReference>
<feature type="region of interest" description="Disordered" evidence="7">
    <location>
        <begin position="1799"/>
        <end position="1851"/>
    </location>
</feature>
<keyword evidence="3 8" id="KW-0812">Transmembrane</keyword>
<organism evidence="11 12">
    <name type="scientific">Verticillium longisporum</name>
    <name type="common">Verticillium dahliae var. longisporum</name>
    <dbReference type="NCBI Taxonomy" id="100787"/>
    <lineage>
        <taxon>Eukaryota</taxon>
        <taxon>Fungi</taxon>
        <taxon>Dikarya</taxon>
        <taxon>Ascomycota</taxon>
        <taxon>Pezizomycotina</taxon>
        <taxon>Sordariomycetes</taxon>
        <taxon>Hypocreomycetidae</taxon>
        <taxon>Glomerellales</taxon>
        <taxon>Plectosphaerellaceae</taxon>
        <taxon>Verticillium</taxon>
    </lineage>
</organism>
<dbReference type="SMART" id="SM01320">
    <property type="entry name" value="TRP_N"/>
    <property type="match status" value="2"/>
</dbReference>
<protein>
    <recommendedName>
        <fullName evidence="13">ML-like domain-containing protein</fullName>
    </recommendedName>
</protein>
<gene>
    <name evidence="11" type="ORF">BN1723_001034</name>
</gene>
<evidence type="ECO:0000259" key="9">
    <source>
        <dbReference type="SMART" id="SM01320"/>
    </source>
</evidence>
<accession>A0A0G4NGK0</accession>
<evidence type="ECO:0000256" key="7">
    <source>
        <dbReference type="SAM" id="MobiDB-lite"/>
    </source>
</evidence>
<feature type="region of interest" description="Disordered" evidence="7">
    <location>
        <begin position="2351"/>
        <end position="2370"/>
    </location>
</feature>
<dbReference type="Pfam" id="PF14558">
    <property type="entry name" value="TRP_N"/>
    <property type="match status" value="2"/>
</dbReference>
<feature type="transmembrane region" description="Helical" evidence="8">
    <location>
        <begin position="440"/>
        <end position="463"/>
    </location>
</feature>
<feature type="compositionally biased region" description="Basic and acidic residues" evidence="7">
    <location>
        <begin position="2175"/>
        <end position="2191"/>
    </location>
</feature>
<sequence>MISSRSTSSTPSRPPRHSLREVAHLPSLDMPLISHSRPWLRAVPPPPLALSGRALLLVLACLLLTTRPADAVQIPFSNCLPASYRVYEPRLLQWTPLYADARFDTESENHNLRVIVWGNVTGSHSGVSIPPPGDSHWGDPTDTEGKIVRLPNEPNAKVTALKTQVEMLTYQPFGAREDFCNNKLVNASCPLAPIFNQTDVTNHYELPSVNISHDFFSSYAFASFSATFLIIYGDVAATDIGCVSATITPDLGHQAGLIKWMPFAILLFVGFATVLASMYSPWGTTDVLRWTSNFGRDQDLLRLVTPGFGDCLQYIQFVVLTGSLTLSYPGFYQPIVSQASWSALMFNESFVDKSPGWPAIQDGIYVTEGHHGLERFAHLVGMGDVEDIWVGMMVWLLVIIASVLVLIQIGFFVLWIYRLISSTTEEDLRAKNLPFSIGNVVRVVFNFFLLPIVALSTFQLVVAGESANFAVALAAITLVILIGFTCWLLYLIITTKPRAVLFDDLPTVLLYGPLYNTYSDESATFALVPVMLTFFRGIAIGAVQPFGIAQIVLLAICEVVQVLTLHAFRPFHPATFMNAYHTMFSVVRFITVMLMVPFIPELGVTEGPKGWIGYAILIIHAGIIVLGFFLNALQTCVEVIAGLLGAGGESGLARGGLAKIFGMRQLQRRTMARRNGPSRQSTLSSTAMLDADEVSKAGYMPAGRVRSESQGSAFLLRSQQRSSSVLDSIDTYSAPPRNFDSGSNFTPTTPGEASTFSFLPSPGGATRPQPAMIADPSDPYYRPPRRRGDTLTGSIMSDRRRVSIADSRRYSQLAPQPADSGDLADALPADQAEPGAAPTQVPISLLPRADYATREVDFYYGVRGPALNSEAPGRRLGTGPADPTGPMASAAGWLRTMLGGKTKEKGKGFEVVRSARMPTSMRAPGGEFSDNPPPEGIPVAMGVLRNGPIDSDDDSDDAAAAAPTKDQKKTPTKAAAPQDDLLTGDEGRRSSEETRSLDLPTDQQHDRGGPASEKLALLDRQPNFAVALAVITLVILIGFTCWLLYLIITTKPRAVLFDDLPTVLLYGPLYNTYSDESATFALVPVMLTFFRGIAIGAVQPFGIAQIVLLAICEVVQVLTLHAFRPFHPATFMNAYHTMFSVVRFITVMLMVPFIPELGVTEGPKGWIGYAILIIHAGIIVLGFFLNALQTCVEVIAGLLGAGGESGLARGGLAKIFGMRQLQRRTMARRNGPSRQSTLSSTAMLDADEVSKAGYIPAGRVRSESQGSAFLLRSQQRSSSVLDSIDTYSAPPRNFDSGSNLTPTTPGEASTFSFLPSPGGATRPQPAMIADPSDPYYRPPRRRGDTLTGSIMSDRRRVSIADSRRYSQLAPQPADSGDLADALPADQAEPGAAPSQVPISLLPRADYATREVQRWPDFGLSRKRIDKVANSFILGSSSGDSVAPKTVSAPVGTTVELNNLYSDFPVRRKVFFKEAPKSIASIKTLLQAYALARPETKLTFKVLGDGKSVWSYAPREKPNPREAALQMFGVSLASQYVERTISTELLDSTASTTTPPNKGENDESGPNSITIRALLPKPDADHAKIAGKGAYVSVDSRPMGRDRGIFKKLVKIINNFFQTASNCTTKDLFLYVDIKCTAGIYDLNISPAKDEVAFLSEQTVLDLINNLCLDLYIPHKDSSDNKSPNQTECSRYSPMLVLPQKNTRDRPGASHINLRTPESSLLADEYEMDLEDHERLQQAVDSTLPNASGTPPQGCSGAAIIIDGETFVRVSDSDSACHGDAHADNSHFTSTGWIMPSRIPPRHAASAPVLPTTPPSSSGCGGYGKHPSAPSSLAMISSRSTSSTPSRPPRHSLREVARVPSLDMPFISHSRPWLRVVPPPLALSGRALLLVLACLLLTTRPADAVKIPFSNCLPDSYRFYDPRLLQWTPLYADARFDTESENHNLRVIVWGNVTGSHSGVPLPPPGDSHWGDATETEGKIVRLPNEPNAKVTALKTQVEMLTYQPFGAREDFCNDKLVNASCPLAPIFNQTDVTHPYELPSVNISHDFFSSYAFASFSATFLVIYGDVAATDIGCVSATITPDLGHQAGLIKWMPFAILLFVGFATVLASMYSPWGTTDVLRWTSNFGRDQDLLRLVTPGFGDCLQYIQNGPIDSDDDDDAPTKAAAPQDDLLTGDEGRRSSEETVSDRSRLPDAPPALPGLDYGDSFHLPSRIPSQASRQPSQRQKPRNLGVGPESETPDIPRKSSKRHSQAEFDNSPTPSFNLVPPTSPSRGQPRHEAVDTSPNRLPFTRTESQRRRLSGSSMDASDLSQIDLSGSPDDRPTSFGYVPQHNISRIDPDQQNHVDLLGASAELVDERGASSRSSRDERAT</sequence>
<reference evidence="12" key="1">
    <citation type="submission" date="2015-05" db="EMBL/GenBank/DDBJ databases">
        <authorList>
            <person name="Fogelqvist Johan"/>
        </authorList>
    </citation>
    <scope>NUCLEOTIDE SEQUENCE [LARGE SCALE GENOMIC DNA]</scope>
</reference>
<feature type="transmembrane region" description="Helical" evidence="8">
    <location>
        <begin position="469"/>
        <end position="493"/>
    </location>
</feature>
<feature type="domain" description="DNA mismatch repair protein S5" evidence="10">
    <location>
        <begin position="1523"/>
        <end position="1672"/>
    </location>
</feature>
<feature type="region of interest" description="Disordered" evidence="7">
    <location>
        <begin position="1546"/>
        <end position="1567"/>
    </location>
</feature>
<dbReference type="PANTHER" id="PTHR31145:SF6">
    <property type="entry name" value="INTEGRAL MEMBRANE PROTEIN (AFU_ORTHOLOGUE AFUA_7G01610)"/>
    <property type="match status" value="1"/>
</dbReference>
<evidence type="ECO:0000256" key="4">
    <source>
        <dbReference type="ARBA" id="ARBA00022729"/>
    </source>
</evidence>
<name>A0A0G4NGK0_VERLO</name>
<dbReference type="GO" id="GO:0055085">
    <property type="term" value="P:transmembrane transport"/>
    <property type="evidence" value="ECO:0007669"/>
    <property type="project" value="TreeGrafter"/>
</dbReference>
<feature type="compositionally biased region" description="Low complexity" evidence="7">
    <location>
        <begin position="1"/>
        <end position="11"/>
    </location>
</feature>
<dbReference type="GO" id="GO:0030983">
    <property type="term" value="F:mismatched DNA binding"/>
    <property type="evidence" value="ECO:0007669"/>
    <property type="project" value="InterPro"/>
</dbReference>
<dbReference type="InterPro" id="IPR032800">
    <property type="entry name" value="TRP_N"/>
</dbReference>
<evidence type="ECO:0000256" key="6">
    <source>
        <dbReference type="ARBA" id="ARBA00023136"/>
    </source>
</evidence>
<dbReference type="InterPro" id="IPR020568">
    <property type="entry name" value="Ribosomal_Su5_D2-typ_SF"/>
</dbReference>
<evidence type="ECO:0000256" key="8">
    <source>
        <dbReference type="SAM" id="Phobius"/>
    </source>
</evidence>
<keyword evidence="6 8" id="KW-0472">Membrane</keyword>
<feature type="compositionally biased region" description="Polar residues" evidence="7">
    <location>
        <begin position="1546"/>
        <end position="1555"/>
    </location>
</feature>
<feature type="transmembrane region" description="Helical" evidence="8">
    <location>
        <begin position="1166"/>
        <end position="1185"/>
    </location>
</feature>
<feature type="transmembrane region" description="Helical" evidence="8">
    <location>
        <begin position="263"/>
        <end position="282"/>
    </location>
</feature>
<dbReference type="GO" id="GO:0005524">
    <property type="term" value="F:ATP binding"/>
    <property type="evidence" value="ECO:0007669"/>
    <property type="project" value="InterPro"/>
</dbReference>
<evidence type="ECO:0000259" key="10">
    <source>
        <dbReference type="SMART" id="SM01340"/>
    </source>
</evidence>
<evidence type="ECO:0000256" key="2">
    <source>
        <dbReference type="ARBA" id="ARBA00010642"/>
    </source>
</evidence>
<evidence type="ECO:0000313" key="12">
    <source>
        <dbReference type="Proteomes" id="UP000045706"/>
    </source>
</evidence>
<feature type="region of interest" description="Disordered" evidence="7">
    <location>
        <begin position="1"/>
        <end position="20"/>
    </location>
</feature>
<keyword evidence="5 8" id="KW-1133">Transmembrane helix</keyword>
<feature type="region of interest" description="Disordered" evidence="7">
    <location>
        <begin position="914"/>
        <end position="1010"/>
    </location>
</feature>
<evidence type="ECO:0008006" key="13">
    <source>
        <dbReference type="Google" id="ProtNLM"/>
    </source>
</evidence>
<feature type="compositionally biased region" description="Basic and acidic residues" evidence="7">
    <location>
        <begin position="797"/>
        <end position="809"/>
    </location>
</feature>
<dbReference type="Gene3D" id="3.30.230.10">
    <property type="match status" value="1"/>
</dbReference>
<feature type="transmembrane region" description="Helical" evidence="8">
    <location>
        <begin position="611"/>
        <end position="633"/>
    </location>
</feature>
<comment type="subcellular location">
    <subcellularLocation>
        <location evidence="1">Membrane</location>
        <topology evidence="1">Multi-pass membrane protein</topology>
    </subcellularLocation>
</comment>
<evidence type="ECO:0000313" key="11">
    <source>
        <dbReference type="EMBL" id="CRK45691.1"/>
    </source>
</evidence>
<feature type="transmembrane region" description="Helical" evidence="8">
    <location>
        <begin position="548"/>
        <end position="568"/>
    </location>
</feature>